<feature type="domain" description="RDD" evidence="7">
    <location>
        <begin position="34"/>
        <end position="161"/>
    </location>
</feature>
<feature type="transmembrane region" description="Helical" evidence="6">
    <location>
        <begin position="40"/>
        <end position="64"/>
    </location>
</feature>
<gene>
    <name evidence="8" type="ORF">Q8A49_15180</name>
</gene>
<feature type="compositionally biased region" description="Low complexity" evidence="5">
    <location>
        <begin position="261"/>
        <end position="272"/>
    </location>
</feature>
<evidence type="ECO:0000313" key="8">
    <source>
        <dbReference type="EMBL" id="MEE2051843.1"/>
    </source>
</evidence>
<feature type="region of interest" description="Disordered" evidence="5">
    <location>
        <begin position="255"/>
        <end position="322"/>
    </location>
</feature>
<keyword evidence="4 6" id="KW-0472">Membrane</keyword>
<comment type="subcellular location">
    <subcellularLocation>
        <location evidence="1">Membrane</location>
        <topology evidence="1">Multi-pass membrane protein</topology>
    </subcellularLocation>
</comment>
<dbReference type="EMBL" id="JAUUCC010000035">
    <property type="protein sequence ID" value="MEE2051843.1"/>
    <property type="molecule type" value="Genomic_DNA"/>
</dbReference>
<evidence type="ECO:0000256" key="1">
    <source>
        <dbReference type="ARBA" id="ARBA00004141"/>
    </source>
</evidence>
<evidence type="ECO:0000259" key="7">
    <source>
        <dbReference type="Pfam" id="PF06271"/>
    </source>
</evidence>
<proteinExistence type="predicted"/>
<evidence type="ECO:0000256" key="3">
    <source>
        <dbReference type="ARBA" id="ARBA00022989"/>
    </source>
</evidence>
<evidence type="ECO:0000256" key="4">
    <source>
        <dbReference type="ARBA" id="ARBA00023136"/>
    </source>
</evidence>
<dbReference type="RefSeq" id="WP_330158905.1">
    <property type="nucleotide sequence ID" value="NZ_BAAAJA010000001.1"/>
</dbReference>
<accession>A0ABU7KRC2</accession>
<dbReference type="Pfam" id="PF06271">
    <property type="entry name" value="RDD"/>
    <property type="match status" value="1"/>
</dbReference>
<feature type="transmembrane region" description="Helical" evidence="6">
    <location>
        <begin position="70"/>
        <end position="91"/>
    </location>
</feature>
<dbReference type="Proteomes" id="UP001348641">
    <property type="component" value="Unassembled WGS sequence"/>
</dbReference>
<protein>
    <submittedName>
        <fullName evidence="8">RDD family protein</fullName>
    </submittedName>
</protein>
<dbReference type="PANTHER" id="PTHR38480:SF1">
    <property type="entry name" value="SLR0254 PROTEIN"/>
    <property type="match status" value="1"/>
</dbReference>
<evidence type="ECO:0000256" key="6">
    <source>
        <dbReference type="SAM" id="Phobius"/>
    </source>
</evidence>
<name>A0ABU7KRC2_9ACTN</name>
<evidence type="ECO:0000256" key="5">
    <source>
        <dbReference type="SAM" id="MobiDB-lite"/>
    </source>
</evidence>
<comment type="caution">
    <text evidence="8">The sequence shown here is derived from an EMBL/GenBank/DDBJ whole genome shotgun (WGS) entry which is preliminary data.</text>
</comment>
<evidence type="ECO:0000256" key="2">
    <source>
        <dbReference type="ARBA" id="ARBA00022692"/>
    </source>
</evidence>
<feature type="compositionally biased region" description="Pro residues" evidence="5">
    <location>
        <begin position="311"/>
        <end position="322"/>
    </location>
</feature>
<reference evidence="8 9" key="1">
    <citation type="submission" date="2023-07" db="EMBL/GenBank/DDBJ databases">
        <authorList>
            <person name="Girao M."/>
            <person name="Carvalho M.F."/>
        </authorList>
    </citation>
    <scope>NUCLEOTIDE SEQUENCE [LARGE SCALE GENOMIC DNA]</scope>
    <source>
        <strain evidence="8 9">66/93</strain>
    </source>
</reference>
<dbReference type="PANTHER" id="PTHR38480">
    <property type="entry name" value="SLR0254 PROTEIN"/>
    <property type="match status" value="1"/>
</dbReference>
<sequence length="322" mass="33934">MLVSYPGNGDTRGDVYGVTPLVTGDAVVLDLRPAGFATRAAALAIDVIVQIIALIALGILTSWISTGIDAAATAAVSLAGLVLVLVGYPTVFETVSRGRSLGKMALGLRVVGTDGSPERFRQALARGLASFVEIWMTTGTVALITSMVNRDGRRVGDFVAGTMVVEERGGSRRDEVVPMPQHLAGWAAGVELSRLSAETAAAARQYVLRYGELAEHTRHEMGIRLADAVAAQVSPPPPPGTTPPYFLAAVLAERRRRHEAAAQPPDHAQQPPQGYPGRPDGHAQQYGGFGQAPGHPHRPGYTQQYGGHPQAGPPQGGPYPHR</sequence>
<organism evidence="8 9">
    <name type="scientific">Nocardiopsis tropica</name>
    <dbReference type="NCBI Taxonomy" id="109330"/>
    <lineage>
        <taxon>Bacteria</taxon>
        <taxon>Bacillati</taxon>
        <taxon>Actinomycetota</taxon>
        <taxon>Actinomycetes</taxon>
        <taxon>Streptosporangiales</taxon>
        <taxon>Nocardiopsidaceae</taxon>
        <taxon>Nocardiopsis</taxon>
    </lineage>
</organism>
<keyword evidence="2 6" id="KW-0812">Transmembrane</keyword>
<evidence type="ECO:0000313" key="9">
    <source>
        <dbReference type="Proteomes" id="UP001348641"/>
    </source>
</evidence>
<dbReference type="InterPro" id="IPR010432">
    <property type="entry name" value="RDD"/>
</dbReference>
<keyword evidence="3 6" id="KW-1133">Transmembrane helix</keyword>